<sequence>MKQVEQNYRSGALRLIDAPVPRAGRGANLVATTVSLISAGTEKQIIDLARSSLAGKAMARPDLVRKTLQKVKQEGLLPTARKVFAKLDTPIPLGYSTAGRVVSAGSDGGGYAVGDRVACAGAGVANHAEYNAVPKNLSVRIPDGVSDEDASFVTLGAIALQGVRVTQPTLGERVVVMGLGLIGQLTVQLLKANGCQVLGFDPNPARATLAEAMGADRAVSGGLEEAVAAFTRGVGADAVIVTASSKSSDPTNVAGAISRMKGRVVLVGMVGMNVDREAYYKRELDLRLSMSYGPGRYDPSYEQAGNDYPIAYVRWTEQRNMEAFLELIASGRVTPSKLVTHRFPIADAETAYAMMDGDEPYLAILLTYPEEPAAIARAVPMAAAAAAPAPTGKGSAFVGFGNYAKAVLLPALKKAGETRLTAVVTSTGISAHSAAEGSGFATASTDPATVLDDPQTDCVFVATRHDSHARLTIDALKAGKHVFVEKPLAMTHEELAEVAETAASAPGILTVGFNRRFAPMVVAARQALAASGGPLVMQYRINAGHVPGDSWLHGAEGGGRIVGEVCHFVDTLSALCGADPVAVEGVNPTGIGDSLAAIVRFGDGSVGTILYASVGDPSVPKEAIEAFGTGVVVRLDDFRKLHVTRGGKTQTTSASAQDKGQAALVGAFLAAARSGAAAPIALDTLIAVSAATLELAGVGPD</sequence>
<evidence type="ECO:0000259" key="6">
    <source>
        <dbReference type="SMART" id="SM00829"/>
    </source>
</evidence>
<evidence type="ECO:0000256" key="2">
    <source>
        <dbReference type="ARBA" id="ARBA00008072"/>
    </source>
</evidence>
<accession>A0ABY4TV54</accession>
<dbReference type="SUPFAM" id="SSF50129">
    <property type="entry name" value="GroES-like"/>
    <property type="match status" value="1"/>
</dbReference>
<dbReference type="InterPro" id="IPR011032">
    <property type="entry name" value="GroES-like_sf"/>
</dbReference>
<evidence type="ECO:0000256" key="3">
    <source>
        <dbReference type="ARBA" id="ARBA00022723"/>
    </source>
</evidence>
<keyword evidence="8" id="KW-1185">Reference proteome</keyword>
<dbReference type="CDD" id="cd08255">
    <property type="entry name" value="2-desacetyl-2-hydroxyethyl_bacteriochlorophyllide_like"/>
    <property type="match status" value="1"/>
</dbReference>
<dbReference type="InterPro" id="IPR013149">
    <property type="entry name" value="ADH-like_C"/>
</dbReference>
<dbReference type="SUPFAM" id="SSF55347">
    <property type="entry name" value="Glyceraldehyde-3-phosphate dehydrogenase-like, C-terminal domain"/>
    <property type="match status" value="1"/>
</dbReference>
<dbReference type="InterPro" id="IPR020843">
    <property type="entry name" value="ER"/>
</dbReference>
<dbReference type="Gene3D" id="3.30.360.10">
    <property type="entry name" value="Dihydrodipicolinate Reductase, domain 2"/>
    <property type="match status" value="1"/>
</dbReference>
<comment type="cofactor">
    <cofactor evidence="1">
        <name>Zn(2+)</name>
        <dbReference type="ChEBI" id="CHEBI:29105"/>
    </cofactor>
</comment>
<evidence type="ECO:0000256" key="4">
    <source>
        <dbReference type="ARBA" id="ARBA00022833"/>
    </source>
</evidence>
<dbReference type="PANTHER" id="PTHR43350:SF19">
    <property type="entry name" value="D-GULOSIDE 3-DEHYDROGENASE"/>
    <property type="match status" value="1"/>
</dbReference>
<evidence type="ECO:0000256" key="1">
    <source>
        <dbReference type="ARBA" id="ARBA00001947"/>
    </source>
</evidence>
<reference evidence="7" key="1">
    <citation type="submission" date="2022-05" db="EMBL/GenBank/DDBJ databases">
        <title>Sphingomonas sp. strain RMG20 Genome sequencing and assembly.</title>
        <authorList>
            <person name="Kim I."/>
        </authorList>
    </citation>
    <scope>NUCLEOTIDE SEQUENCE</scope>
    <source>
        <strain evidence="7">RMG20</strain>
    </source>
</reference>
<dbReference type="SMART" id="SM00829">
    <property type="entry name" value="PKS_ER"/>
    <property type="match status" value="1"/>
</dbReference>
<dbReference type="PANTHER" id="PTHR43350">
    <property type="entry name" value="NAD-DEPENDENT ALCOHOL DEHYDROGENASE"/>
    <property type="match status" value="1"/>
</dbReference>
<evidence type="ECO:0000256" key="5">
    <source>
        <dbReference type="ARBA" id="ARBA00023002"/>
    </source>
</evidence>
<name>A0ABY4TV54_9SPHN</name>
<dbReference type="RefSeq" id="WP_250748549.1">
    <property type="nucleotide sequence ID" value="NZ_CP098401.1"/>
</dbReference>
<comment type="similarity">
    <text evidence="2">Belongs to the zinc-containing alcohol dehydrogenase family.</text>
</comment>
<dbReference type="EMBL" id="CP098401">
    <property type="protein sequence ID" value="URW74451.1"/>
    <property type="molecule type" value="Genomic_DNA"/>
</dbReference>
<keyword evidence="4" id="KW-0862">Zinc</keyword>
<feature type="domain" description="Enoyl reductase (ER)" evidence="6">
    <location>
        <begin position="51"/>
        <end position="364"/>
    </location>
</feature>
<dbReference type="Pfam" id="PF01408">
    <property type="entry name" value="GFO_IDH_MocA"/>
    <property type="match status" value="1"/>
</dbReference>
<organism evidence="7 8">
    <name type="scientific">Sphingomonas donggukensis</name>
    <dbReference type="NCBI Taxonomy" id="2949093"/>
    <lineage>
        <taxon>Bacteria</taxon>
        <taxon>Pseudomonadati</taxon>
        <taxon>Pseudomonadota</taxon>
        <taxon>Alphaproteobacteria</taxon>
        <taxon>Sphingomonadales</taxon>
        <taxon>Sphingomonadaceae</taxon>
        <taxon>Sphingomonas</taxon>
    </lineage>
</organism>
<proteinExistence type="inferred from homology"/>
<dbReference type="InterPro" id="IPR000683">
    <property type="entry name" value="Gfo/Idh/MocA-like_OxRdtase_N"/>
</dbReference>
<keyword evidence="3" id="KW-0479">Metal-binding</keyword>
<evidence type="ECO:0000313" key="8">
    <source>
        <dbReference type="Proteomes" id="UP001055580"/>
    </source>
</evidence>
<gene>
    <name evidence="7" type="ORF">M9980_07595</name>
</gene>
<dbReference type="Gene3D" id="3.90.180.10">
    <property type="entry name" value="Medium-chain alcohol dehydrogenases, catalytic domain"/>
    <property type="match status" value="2"/>
</dbReference>
<dbReference type="Proteomes" id="UP001055580">
    <property type="component" value="Chromosome"/>
</dbReference>
<dbReference type="Pfam" id="PF00107">
    <property type="entry name" value="ADH_zinc_N"/>
    <property type="match status" value="1"/>
</dbReference>
<dbReference type="SUPFAM" id="SSF51735">
    <property type="entry name" value="NAD(P)-binding Rossmann-fold domains"/>
    <property type="match status" value="2"/>
</dbReference>
<keyword evidence="5" id="KW-0560">Oxidoreductase</keyword>
<dbReference type="InterPro" id="IPR036291">
    <property type="entry name" value="NAD(P)-bd_dom_sf"/>
</dbReference>
<protein>
    <submittedName>
        <fullName evidence="7">Bi-domain-containing oxidoreductase</fullName>
    </submittedName>
</protein>
<dbReference type="Gene3D" id="3.40.50.720">
    <property type="entry name" value="NAD(P)-binding Rossmann-like Domain"/>
    <property type="match status" value="2"/>
</dbReference>
<evidence type="ECO:0000313" key="7">
    <source>
        <dbReference type="EMBL" id="URW74451.1"/>
    </source>
</evidence>